<organism evidence="1 2">
    <name type="scientific">Paraglomus brasilianum</name>
    <dbReference type="NCBI Taxonomy" id="144538"/>
    <lineage>
        <taxon>Eukaryota</taxon>
        <taxon>Fungi</taxon>
        <taxon>Fungi incertae sedis</taxon>
        <taxon>Mucoromycota</taxon>
        <taxon>Glomeromycotina</taxon>
        <taxon>Glomeromycetes</taxon>
        <taxon>Paraglomerales</taxon>
        <taxon>Paraglomeraceae</taxon>
        <taxon>Paraglomus</taxon>
    </lineage>
</organism>
<sequence>MDTKEHYTKRKGKYYCKLCNNSKKPIAANKLHDHITKLHPANDSTTALSVAQSSNIAVHSQHDEALATNSPAIPYSTSIVVWRDHWTQDGLDLK</sequence>
<proteinExistence type="predicted"/>
<keyword evidence="2" id="KW-1185">Reference proteome</keyword>
<dbReference type="AlphaFoldDB" id="A0A9N9H8E8"/>
<gene>
    <name evidence="1" type="ORF">PBRASI_LOCUS10457</name>
</gene>
<accession>A0A9N9H8E8</accession>
<comment type="caution">
    <text evidence="1">The sequence shown here is derived from an EMBL/GenBank/DDBJ whole genome shotgun (WGS) entry which is preliminary data.</text>
</comment>
<dbReference type="EMBL" id="CAJVPI010003144">
    <property type="protein sequence ID" value="CAG8654850.1"/>
    <property type="molecule type" value="Genomic_DNA"/>
</dbReference>
<evidence type="ECO:0000313" key="2">
    <source>
        <dbReference type="Proteomes" id="UP000789739"/>
    </source>
</evidence>
<evidence type="ECO:0000313" key="1">
    <source>
        <dbReference type="EMBL" id="CAG8654850.1"/>
    </source>
</evidence>
<name>A0A9N9H8E8_9GLOM</name>
<protein>
    <submittedName>
        <fullName evidence="1">10972_t:CDS:1</fullName>
    </submittedName>
</protein>
<reference evidence="1" key="1">
    <citation type="submission" date="2021-06" db="EMBL/GenBank/DDBJ databases">
        <authorList>
            <person name="Kallberg Y."/>
            <person name="Tangrot J."/>
            <person name="Rosling A."/>
        </authorList>
    </citation>
    <scope>NUCLEOTIDE SEQUENCE</scope>
    <source>
        <strain evidence="1">BR232B</strain>
    </source>
</reference>
<dbReference type="Proteomes" id="UP000789739">
    <property type="component" value="Unassembled WGS sequence"/>
</dbReference>
<feature type="non-terminal residue" evidence="1">
    <location>
        <position position="94"/>
    </location>
</feature>